<keyword evidence="3" id="KW-1185">Reference proteome</keyword>
<dbReference type="EMBL" id="OX459123">
    <property type="protein sequence ID" value="CAI9109320.1"/>
    <property type="molecule type" value="Genomic_DNA"/>
</dbReference>
<sequence>MGNWIFREEDHGNGPRQVNKECRSVEPTKRAKGKGKVVSNHSGHNLEKLCGIVDERVPKNQTIVAHEISKENEKAKNSGGVCMDGFGLHMQQNVIPVNTSLDPTKHQAVMILDSPTQASCGHERLNGFDPDDDLMLDANQTSRRLNPSPEDPLARWRSDGDPSVDDGTMDEEACLGTTVPSSI</sequence>
<accession>A0AAV1DN81</accession>
<organism evidence="2 3">
    <name type="scientific">Oldenlandia corymbosa var. corymbosa</name>
    <dbReference type="NCBI Taxonomy" id="529605"/>
    <lineage>
        <taxon>Eukaryota</taxon>
        <taxon>Viridiplantae</taxon>
        <taxon>Streptophyta</taxon>
        <taxon>Embryophyta</taxon>
        <taxon>Tracheophyta</taxon>
        <taxon>Spermatophyta</taxon>
        <taxon>Magnoliopsida</taxon>
        <taxon>eudicotyledons</taxon>
        <taxon>Gunneridae</taxon>
        <taxon>Pentapetalae</taxon>
        <taxon>asterids</taxon>
        <taxon>lamiids</taxon>
        <taxon>Gentianales</taxon>
        <taxon>Rubiaceae</taxon>
        <taxon>Rubioideae</taxon>
        <taxon>Spermacoceae</taxon>
        <taxon>Hedyotis-Oldenlandia complex</taxon>
        <taxon>Oldenlandia</taxon>
    </lineage>
</organism>
<name>A0AAV1DN81_OLDCO</name>
<feature type="compositionally biased region" description="Acidic residues" evidence="1">
    <location>
        <begin position="162"/>
        <end position="173"/>
    </location>
</feature>
<protein>
    <submittedName>
        <fullName evidence="2">OLC1v1009123C1</fullName>
    </submittedName>
</protein>
<evidence type="ECO:0000256" key="1">
    <source>
        <dbReference type="SAM" id="MobiDB-lite"/>
    </source>
</evidence>
<evidence type="ECO:0000313" key="3">
    <source>
        <dbReference type="Proteomes" id="UP001161247"/>
    </source>
</evidence>
<evidence type="ECO:0000313" key="2">
    <source>
        <dbReference type="EMBL" id="CAI9109320.1"/>
    </source>
</evidence>
<dbReference type="Proteomes" id="UP001161247">
    <property type="component" value="Chromosome 6"/>
</dbReference>
<reference evidence="2" key="1">
    <citation type="submission" date="2023-03" db="EMBL/GenBank/DDBJ databases">
        <authorList>
            <person name="Julca I."/>
        </authorList>
    </citation>
    <scope>NUCLEOTIDE SEQUENCE</scope>
</reference>
<dbReference type="AlphaFoldDB" id="A0AAV1DN81"/>
<proteinExistence type="predicted"/>
<gene>
    <name evidence="2" type="ORF">OLC1_LOCUS17246</name>
</gene>
<feature type="region of interest" description="Disordered" evidence="1">
    <location>
        <begin position="142"/>
        <end position="183"/>
    </location>
</feature>